<organism evidence="1 2">
    <name type="scientific">Lactuca sativa</name>
    <name type="common">Garden lettuce</name>
    <dbReference type="NCBI Taxonomy" id="4236"/>
    <lineage>
        <taxon>Eukaryota</taxon>
        <taxon>Viridiplantae</taxon>
        <taxon>Streptophyta</taxon>
        <taxon>Embryophyta</taxon>
        <taxon>Tracheophyta</taxon>
        <taxon>Spermatophyta</taxon>
        <taxon>Magnoliopsida</taxon>
        <taxon>eudicotyledons</taxon>
        <taxon>Gunneridae</taxon>
        <taxon>Pentapetalae</taxon>
        <taxon>asterids</taxon>
        <taxon>campanulids</taxon>
        <taxon>Asterales</taxon>
        <taxon>Asteraceae</taxon>
        <taxon>Cichorioideae</taxon>
        <taxon>Cichorieae</taxon>
        <taxon>Lactucinae</taxon>
        <taxon>Lactuca</taxon>
    </lineage>
</organism>
<dbReference type="Pfam" id="PF14223">
    <property type="entry name" value="Retrotran_gag_2"/>
    <property type="match status" value="1"/>
</dbReference>
<protein>
    <submittedName>
        <fullName evidence="1">Uncharacterized protein</fullName>
    </submittedName>
</protein>
<name>A0A9R1VD56_LACSA</name>
<dbReference type="Proteomes" id="UP000235145">
    <property type="component" value="Unassembled WGS sequence"/>
</dbReference>
<evidence type="ECO:0000313" key="2">
    <source>
        <dbReference type="Proteomes" id="UP000235145"/>
    </source>
</evidence>
<dbReference type="AlphaFoldDB" id="A0A9R1VD56"/>
<reference evidence="1 2" key="1">
    <citation type="journal article" date="2017" name="Nat. Commun.">
        <title>Genome assembly with in vitro proximity ligation data and whole-genome triplication in lettuce.</title>
        <authorList>
            <person name="Reyes-Chin-Wo S."/>
            <person name="Wang Z."/>
            <person name="Yang X."/>
            <person name="Kozik A."/>
            <person name="Arikit S."/>
            <person name="Song C."/>
            <person name="Xia L."/>
            <person name="Froenicke L."/>
            <person name="Lavelle D.O."/>
            <person name="Truco M.J."/>
            <person name="Xia R."/>
            <person name="Zhu S."/>
            <person name="Xu C."/>
            <person name="Xu H."/>
            <person name="Xu X."/>
            <person name="Cox K."/>
            <person name="Korf I."/>
            <person name="Meyers B.C."/>
            <person name="Michelmore R.W."/>
        </authorList>
    </citation>
    <scope>NUCLEOTIDE SEQUENCE [LARGE SCALE GENOMIC DNA]</scope>
    <source>
        <strain evidence="2">cv. Salinas</strain>
        <tissue evidence="1">Seedlings</tissue>
    </source>
</reference>
<dbReference type="PANTHER" id="PTHR47592">
    <property type="entry name" value="PBF68 PROTEIN"/>
    <property type="match status" value="1"/>
</dbReference>
<gene>
    <name evidence="1" type="ORF">LSAT_V11C500296240</name>
</gene>
<proteinExistence type="predicted"/>
<evidence type="ECO:0000313" key="1">
    <source>
        <dbReference type="EMBL" id="KAJ0203998.1"/>
    </source>
</evidence>
<dbReference type="PANTHER" id="PTHR47592:SF30">
    <property type="entry name" value="CCHC-TYPE DOMAIN-CONTAINING PROTEIN"/>
    <property type="match status" value="1"/>
</dbReference>
<keyword evidence="2" id="KW-1185">Reference proteome</keyword>
<comment type="caution">
    <text evidence="1">The sequence shown here is derived from an EMBL/GenBank/DDBJ whole genome shotgun (WGS) entry which is preliminary data.</text>
</comment>
<accession>A0A9R1VD56</accession>
<sequence>MDTQILTGSLHYMDQEFAKLNRFDGRNYTRWANTVRFMLHVLKLSYVLDPKLTSIPGDPIPEVGSMIFTRRSKIREGYGGLWNSCTRHMRKVEFQMADNKPILEQVHEFQVIVNKLSALSIFIPELILVGAIITKMPPSWKDFSNRVVQKSKDYLLLGRYHETPSY</sequence>
<dbReference type="EMBL" id="NBSK02000005">
    <property type="protein sequence ID" value="KAJ0203998.1"/>
    <property type="molecule type" value="Genomic_DNA"/>
</dbReference>